<dbReference type="PIRSF" id="PIRSF004548">
    <property type="entry name" value="CreD"/>
    <property type="match status" value="1"/>
</dbReference>
<dbReference type="EMBL" id="LFZX01000151">
    <property type="protein sequence ID" value="KNC66421.1"/>
    <property type="molecule type" value="Genomic_DNA"/>
</dbReference>
<dbReference type="OrthoDB" id="9791851at2"/>
<dbReference type="InterPro" id="IPR010364">
    <property type="entry name" value="Uncharacterised_IM_CreD"/>
</dbReference>
<sequence>MTQQITEKTGIKLAIIAAIILLLMIPIAMITDLIDERSATEHTVQQEIARSTSGTQSLIAPFIYAEYEVSTEVDGVHTRIKHQRTFLPKQLTVKGSLDTFEKYRSIYKAQLYRADLALTGHFDPQQLSDLADLTPTRVAMVLGVSDIRGIGLNTQISLNGQTHSLVPGTTLSSIEEGVHITLPIATLRDNALAFDIQLDLQGMTSLSIAPLGARTEVSLDANWPHPSFQGEYLPVHSEITDTHFSASWQTSYFATNMKELFSRCIFKHQCEQLEARNMGVRLVEPVDHYLKSHRATNYALLVIILVISSFFLLELSKTKAIHPVQYGFVGLSLAVFYLLLISLSEHLGFAWAYALSALAAILLLVSYIWGILQSAKLSAAYLIALSALYAMLYAMLSAEHYALLLGSLLCFTVLAAVMLATRHVNWYGTTQANAGQPPAQQGNSPAQ</sequence>
<proteinExistence type="predicted"/>
<accession>A0A0L0EPU7</accession>
<protein>
    <submittedName>
        <fullName evidence="2">Membrane protein</fullName>
    </submittedName>
</protein>
<feature type="transmembrane region" description="Helical" evidence="1">
    <location>
        <begin position="350"/>
        <end position="372"/>
    </location>
</feature>
<dbReference type="PANTHER" id="PTHR30092">
    <property type="entry name" value="INNER MEMBRANE PROTEIN CRED"/>
    <property type="match status" value="1"/>
</dbReference>
<feature type="transmembrane region" description="Helical" evidence="1">
    <location>
        <begin position="402"/>
        <end position="421"/>
    </location>
</feature>
<name>A0A0L0EPU7_9GAMM</name>
<evidence type="ECO:0000313" key="2">
    <source>
        <dbReference type="EMBL" id="KNC66421.1"/>
    </source>
</evidence>
<dbReference type="Pfam" id="PF06123">
    <property type="entry name" value="CreD"/>
    <property type="match status" value="1"/>
</dbReference>
<feature type="transmembrane region" description="Helical" evidence="1">
    <location>
        <begin position="379"/>
        <end position="396"/>
    </location>
</feature>
<feature type="transmembrane region" description="Helical" evidence="1">
    <location>
        <begin position="325"/>
        <end position="344"/>
    </location>
</feature>
<feature type="transmembrane region" description="Helical" evidence="1">
    <location>
        <begin position="295"/>
        <end position="313"/>
    </location>
</feature>
<dbReference type="NCBIfam" id="NF008712">
    <property type="entry name" value="PRK11715.1-1"/>
    <property type="match status" value="1"/>
</dbReference>
<dbReference type="GO" id="GO:0005886">
    <property type="term" value="C:plasma membrane"/>
    <property type="evidence" value="ECO:0007669"/>
    <property type="project" value="TreeGrafter"/>
</dbReference>
<keyword evidence="1" id="KW-0812">Transmembrane</keyword>
<dbReference type="AlphaFoldDB" id="A0A0L0EPU7"/>
<reference evidence="3" key="1">
    <citation type="submission" date="2015-07" db="EMBL/GenBank/DDBJ databases">
        <title>Draft genome sequence of a Pseudoalteromonas rubra strain, OCN096, isolated from Kaneohe Bay, Oahu, Hawaii.</title>
        <authorList>
            <person name="Beurmann S."/>
            <person name="Ushijima B."/>
            <person name="Belcaid M."/>
            <person name="Callahan S.M."/>
            <person name="Aeby G.S."/>
        </authorList>
    </citation>
    <scope>NUCLEOTIDE SEQUENCE [LARGE SCALE GENOMIC DNA]</scope>
    <source>
        <strain evidence="3">OCN096</strain>
    </source>
</reference>
<dbReference type="PANTHER" id="PTHR30092:SF0">
    <property type="entry name" value="INNER MEMBRANE PROTEIN CRED"/>
    <property type="match status" value="1"/>
</dbReference>
<keyword evidence="1" id="KW-0472">Membrane</keyword>
<evidence type="ECO:0000313" key="3">
    <source>
        <dbReference type="Proteomes" id="UP000036850"/>
    </source>
</evidence>
<comment type="caution">
    <text evidence="2">The sequence shown here is derived from an EMBL/GenBank/DDBJ whole genome shotgun (WGS) entry which is preliminary data.</text>
</comment>
<feature type="transmembrane region" description="Helical" evidence="1">
    <location>
        <begin position="12"/>
        <end position="30"/>
    </location>
</feature>
<dbReference type="Proteomes" id="UP000036850">
    <property type="component" value="Unassembled WGS sequence"/>
</dbReference>
<evidence type="ECO:0000256" key="1">
    <source>
        <dbReference type="SAM" id="Phobius"/>
    </source>
</evidence>
<dbReference type="PATRIC" id="fig|43658.6.peg.972"/>
<organism evidence="2 3">
    <name type="scientific">Pseudoalteromonas rubra</name>
    <dbReference type="NCBI Taxonomy" id="43658"/>
    <lineage>
        <taxon>Bacteria</taxon>
        <taxon>Pseudomonadati</taxon>
        <taxon>Pseudomonadota</taxon>
        <taxon>Gammaproteobacteria</taxon>
        <taxon>Alteromonadales</taxon>
        <taxon>Pseudoalteromonadaceae</taxon>
        <taxon>Pseudoalteromonas</taxon>
    </lineage>
</organism>
<keyword evidence="1" id="KW-1133">Transmembrane helix</keyword>
<gene>
    <name evidence="2" type="ORF">AC626_17100</name>
</gene>